<dbReference type="Pfam" id="PF13855">
    <property type="entry name" value="LRR_8"/>
    <property type="match status" value="4"/>
</dbReference>
<keyword evidence="7" id="KW-0472">Membrane</keyword>
<evidence type="ECO:0000256" key="2">
    <source>
        <dbReference type="ARBA" id="ARBA00022614"/>
    </source>
</evidence>
<evidence type="ECO:0000256" key="7">
    <source>
        <dbReference type="ARBA" id="ARBA00023136"/>
    </source>
</evidence>
<dbReference type="InterPro" id="IPR003591">
    <property type="entry name" value="Leu-rich_rpt_typical-subtyp"/>
</dbReference>
<sequence>MRNGNRAEELNGASVRMEMPQSLPDDLLVEIITRLPLKFAVQGKVLNKNLNGRISDPKFSTQIICTSRSMGLFQNFHKISLNPIPTIGCEMNLPYDIELLDSCKGLILFDFEAIKSYCVFNPITRAHQLIPYREPTTFMMISNPGLAVDYPSSNKYKLVTISKLARHSNLFDKFHVLSSDRSGLWREIQLRSNTFSDLAIVSGPVFRLNSLHWLRSDGSVLAFDTNREEAVLIERPKFIDHCDFMYGKILTGCDKWLGVAQGLLTLVCIFKKSIIIAAYDYASSNWRVSHTLDNFVSGPYGFINGFPVLIDSKRVFFLLERPLTIYHDVYEYDTELNGYRKTAKLHTRVDYPMYCFNPTLASVHETPSEIVNSQYFSYIAAKIDVFRRFITEVTVPASIGNLTSLVELHLSYNILEGQVPDPVTSLIHLKQLGFSVNSLSGEFPSSLFNFPSLELISLSYNNFSGNLRPDLGNFFPNLQRLYLAQNSFTGSIPSSFANASKLLQLDFPENNFTGSIPVSFSNLEHLFWLNIWSNHLGYGEFDDLKFLDSLANCSNLEYLHIGVNQFGEYGMGAKLSALGDIYSFGILTLEIFTGKRPTDTCFQENFSLHHFVKRTLPKGEMELLDRTALDCEMPGKVENGEECWANLNKERVECLVDILEIGVACSAESPRDRLTMRQVYKSIHFYQWTGVKCGLRQERVISLNLQGLSLAGTVSGHLGNLSLLNSLDLAENSFHDEIPQDLSKLSRLQYLNLSFNYLTGEIPVNLSSCVKLESLVLDHNNLVRQIPYGVGSLTKLVKLYLRNNNLTGVFPGSIGNLSSLQQLYLSYNNVEEEVPVSLARLTKLRLLRLSVSSLSGEFPPPLYNLSSLELISLSFNNFSGTLRSDLGHYFPNLQRLYLGNCQFIGSIPSSLANASKLLHLDFPENNFTGNIPKGFGNLQNLLWLNVLSNHLGYGNNDDLDFVSSLTNCSSLQMLHFRDNQFGGTLPHSTTNLSSQLRRLLLGGNRIGGSIPKDISNLVNLNVLYMGYNNFTGSIPDIGRLTNLGSLNLGNNLLTGVILSSIGNLTKLMYLYLGLNRLEGNIPSTFGNCNQLLRLDISDNKLTGTIPQQLIALSTII</sequence>
<dbReference type="Pfam" id="PF00560">
    <property type="entry name" value="LRR_1"/>
    <property type="match status" value="3"/>
</dbReference>
<keyword evidence="4" id="KW-0732">Signal</keyword>
<evidence type="ECO:0000256" key="1">
    <source>
        <dbReference type="ARBA" id="ARBA00004167"/>
    </source>
</evidence>
<dbReference type="InterPro" id="IPR001611">
    <property type="entry name" value="Leu-rich_rpt"/>
</dbReference>
<evidence type="ECO:0000313" key="10">
    <source>
        <dbReference type="Proteomes" id="UP001152561"/>
    </source>
</evidence>
<reference evidence="10" key="1">
    <citation type="journal article" date="2023" name="Proc. Natl. Acad. Sci. U.S.A.">
        <title>Genomic and structural basis for evolution of tropane alkaloid biosynthesis.</title>
        <authorList>
            <person name="Wanga Y.-J."/>
            <person name="Taina T."/>
            <person name="Yua J.-Y."/>
            <person name="Lia J."/>
            <person name="Xua B."/>
            <person name="Chenc J."/>
            <person name="D'Auriad J.C."/>
            <person name="Huanga J.-P."/>
            <person name="Huanga S.-X."/>
        </authorList>
    </citation>
    <scope>NUCLEOTIDE SEQUENCE [LARGE SCALE GENOMIC DNA]</scope>
    <source>
        <strain evidence="10">cv. KIB-2019</strain>
    </source>
</reference>
<dbReference type="Gene3D" id="3.80.10.10">
    <property type="entry name" value="Ribonuclease Inhibitor"/>
    <property type="match status" value="4"/>
</dbReference>
<dbReference type="AlphaFoldDB" id="A0A9Q1M8H2"/>
<comment type="caution">
    <text evidence="9">The sequence shown here is derived from an EMBL/GenBank/DDBJ whole genome shotgun (WGS) entry which is preliminary data.</text>
</comment>
<dbReference type="InterPro" id="IPR032675">
    <property type="entry name" value="LRR_dom_sf"/>
</dbReference>
<keyword evidence="3" id="KW-0812">Transmembrane</keyword>
<keyword evidence="6" id="KW-1133">Transmembrane helix</keyword>
<evidence type="ECO:0000256" key="3">
    <source>
        <dbReference type="ARBA" id="ARBA00022692"/>
    </source>
</evidence>
<keyword evidence="2" id="KW-0433">Leucine-rich repeat</keyword>
<keyword evidence="8" id="KW-0325">Glycoprotein</keyword>
<evidence type="ECO:0000313" key="9">
    <source>
        <dbReference type="EMBL" id="KAJ8554098.1"/>
    </source>
</evidence>
<name>A0A9Q1M8H2_9SOLA</name>
<dbReference type="PANTHER" id="PTHR27008">
    <property type="entry name" value="OS04G0122200 PROTEIN"/>
    <property type="match status" value="1"/>
</dbReference>
<dbReference type="SUPFAM" id="SSF56112">
    <property type="entry name" value="Protein kinase-like (PK-like)"/>
    <property type="match status" value="1"/>
</dbReference>
<dbReference type="SMART" id="SM00369">
    <property type="entry name" value="LRR_TYP"/>
    <property type="match status" value="8"/>
</dbReference>
<dbReference type="GO" id="GO:0051707">
    <property type="term" value="P:response to other organism"/>
    <property type="evidence" value="ECO:0007669"/>
    <property type="project" value="UniProtKB-ARBA"/>
</dbReference>
<dbReference type="PANTHER" id="PTHR27008:SF611">
    <property type="entry name" value="RECEPTOR KINASE"/>
    <property type="match status" value="1"/>
</dbReference>
<dbReference type="SUPFAM" id="SSF52058">
    <property type="entry name" value="L domain-like"/>
    <property type="match status" value="3"/>
</dbReference>
<dbReference type="GO" id="GO:0006952">
    <property type="term" value="P:defense response"/>
    <property type="evidence" value="ECO:0007669"/>
    <property type="project" value="UniProtKB-ARBA"/>
</dbReference>
<keyword evidence="10" id="KW-1185">Reference proteome</keyword>
<organism evidence="9 10">
    <name type="scientific">Anisodus acutangulus</name>
    <dbReference type="NCBI Taxonomy" id="402998"/>
    <lineage>
        <taxon>Eukaryota</taxon>
        <taxon>Viridiplantae</taxon>
        <taxon>Streptophyta</taxon>
        <taxon>Embryophyta</taxon>
        <taxon>Tracheophyta</taxon>
        <taxon>Spermatophyta</taxon>
        <taxon>Magnoliopsida</taxon>
        <taxon>eudicotyledons</taxon>
        <taxon>Gunneridae</taxon>
        <taxon>Pentapetalae</taxon>
        <taxon>asterids</taxon>
        <taxon>lamiids</taxon>
        <taxon>Solanales</taxon>
        <taxon>Solanaceae</taxon>
        <taxon>Solanoideae</taxon>
        <taxon>Hyoscyameae</taxon>
        <taxon>Anisodus</taxon>
    </lineage>
</organism>
<accession>A0A9Q1M8H2</accession>
<dbReference type="FunFam" id="3.80.10.10:FF:000041">
    <property type="entry name" value="LRR receptor-like serine/threonine-protein kinase ERECTA"/>
    <property type="match status" value="1"/>
</dbReference>
<dbReference type="GO" id="GO:0016020">
    <property type="term" value="C:membrane"/>
    <property type="evidence" value="ECO:0007669"/>
    <property type="project" value="UniProtKB-SubCell"/>
</dbReference>
<proteinExistence type="predicted"/>
<gene>
    <name evidence="9" type="ORF">K7X08_024776</name>
</gene>
<dbReference type="OrthoDB" id="1094363at2759"/>
<evidence type="ECO:0000256" key="4">
    <source>
        <dbReference type="ARBA" id="ARBA00022729"/>
    </source>
</evidence>
<dbReference type="Gene3D" id="1.10.510.10">
    <property type="entry name" value="Transferase(Phosphotransferase) domain 1"/>
    <property type="match status" value="1"/>
</dbReference>
<comment type="subcellular location">
    <subcellularLocation>
        <location evidence="1">Membrane</location>
        <topology evidence="1">Single-pass membrane protein</topology>
    </subcellularLocation>
</comment>
<dbReference type="EMBL" id="JAJAGQ010000009">
    <property type="protein sequence ID" value="KAJ8554098.1"/>
    <property type="molecule type" value="Genomic_DNA"/>
</dbReference>
<dbReference type="InterPro" id="IPR011009">
    <property type="entry name" value="Kinase-like_dom_sf"/>
</dbReference>
<dbReference type="FunFam" id="3.80.10.10:FF:000095">
    <property type="entry name" value="LRR receptor-like serine/threonine-protein kinase GSO1"/>
    <property type="match status" value="1"/>
</dbReference>
<evidence type="ECO:0000256" key="8">
    <source>
        <dbReference type="ARBA" id="ARBA00023180"/>
    </source>
</evidence>
<evidence type="ECO:0000256" key="6">
    <source>
        <dbReference type="ARBA" id="ARBA00022989"/>
    </source>
</evidence>
<protein>
    <submittedName>
        <fullName evidence="9">Uncharacterized protein</fullName>
    </submittedName>
</protein>
<evidence type="ECO:0000256" key="5">
    <source>
        <dbReference type="ARBA" id="ARBA00022737"/>
    </source>
</evidence>
<dbReference type="Proteomes" id="UP001152561">
    <property type="component" value="Unassembled WGS sequence"/>
</dbReference>
<dbReference type="InterPro" id="IPR051809">
    <property type="entry name" value="Plant_receptor-like_S/T_kinase"/>
</dbReference>
<keyword evidence="5" id="KW-0677">Repeat</keyword>